<keyword evidence="4" id="KW-0540">Nuclease</keyword>
<evidence type="ECO:0000313" key="11">
    <source>
        <dbReference type="Proteomes" id="UP000054217"/>
    </source>
</evidence>
<dbReference type="Gene3D" id="3.30.420.10">
    <property type="entry name" value="Ribonuclease H-like superfamily/Ribonuclease H"/>
    <property type="match status" value="1"/>
</dbReference>
<dbReference type="GO" id="GO:0046872">
    <property type="term" value="F:metal ion binding"/>
    <property type="evidence" value="ECO:0007669"/>
    <property type="project" value="UniProtKB-KW"/>
</dbReference>
<dbReference type="Gene3D" id="3.40.970.10">
    <property type="entry name" value="Ribonuclease H1, N-terminal domain"/>
    <property type="match status" value="1"/>
</dbReference>
<evidence type="ECO:0000256" key="5">
    <source>
        <dbReference type="ARBA" id="ARBA00022723"/>
    </source>
</evidence>
<accession>A0A0C3KLH5</accession>
<feature type="compositionally biased region" description="Basic and acidic residues" evidence="8">
    <location>
        <begin position="310"/>
        <end position="326"/>
    </location>
</feature>
<feature type="region of interest" description="Disordered" evidence="8">
    <location>
        <begin position="345"/>
        <end position="365"/>
    </location>
</feature>
<dbReference type="SUPFAM" id="SSF53098">
    <property type="entry name" value="Ribonuclease H-like"/>
    <property type="match status" value="1"/>
</dbReference>
<dbReference type="PANTHER" id="PTHR10642">
    <property type="entry name" value="RIBONUCLEASE H1"/>
    <property type="match status" value="1"/>
</dbReference>
<dbReference type="PANTHER" id="PTHR10642:SF26">
    <property type="entry name" value="RIBONUCLEASE H1"/>
    <property type="match status" value="1"/>
</dbReference>
<dbReference type="FunCoup" id="A0A0C3KLH5">
    <property type="interactions" value="62"/>
</dbReference>
<dbReference type="HOGENOM" id="CLU_030894_0_3_1"/>
<dbReference type="InterPro" id="IPR012337">
    <property type="entry name" value="RNaseH-like_sf"/>
</dbReference>
<name>A0A0C3KLH5_PISTI</name>
<evidence type="ECO:0000313" key="10">
    <source>
        <dbReference type="EMBL" id="KIO10457.1"/>
    </source>
</evidence>
<evidence type="ECO:0000256" key="2">
    <source>
        <dbReference type="ARBA" id="ARBA00005300"/>
    </source>
</evidence>
<dbReference type="AlphaFoldDB" id="A0A0C3KLH5"/>
<dbReference type="InParanoid" id="A0A0C3KLH5"/>
<dbReference type="STRING" id="870435.A0A0C3KLH5"/>
<dbReference type="SUPFAM" id="SSF55658">
    <property type="entry name" value="L9 N-domain-like"/>
    <property type="match status" value="1"/>
</dbReference>
<dbReference type="GO" id="GO:0003676">
    <property type="term" value="F:nucleic acid binding"/>
    <property type="evidence" value="ECO:0007669"/>
    <property type="project" value="InterPro"/>
</dbReference>
<reference evidence="11" key="2">
    <citation type="submission" date="2015-01" db="EMBL/GenBank/DDBJ databases">
        <title>Evolutionary Origins and Diversification of the Mycorrhizal Mutualists.</title>
        <authorList>
            <consortium name="DOE Joint Genome Institute"/>
            <consortium name="Mycorrhizal Genomics Consortium"/>
            <person name="Kohler A."/>
            <person name="Kuo A."/>
            <person name="Nagy L.G."/>
            <person name="Floudas D."/>
            <person name="Copeland A."/>
            <person name="Barry K.W."/>
            <person name="Cichocki N."/>
            <person name="Veneault-Fourrey C."/>
            <person name="LaButti K."/>
            <person name="Lindquist E.A."/>
            <person name="Lipzen A."/>
            <person name="Lundell T."/>
            <person name="Morin E."/>
            <person name="Murat C."/>
            <person name="Riley R."/>
            <person name="Ohm R."/>
            <person name="Sun H."/>
            <person name="Tunlid A."/>
            <person name="Henrissat B."/>
            <person name="Grigoriev I.V."/>
            <person name="Hibbett D.S."/>
            <person name="Martin F."/>
        </authorList>
    </citation>
    <scope>NUCLEOTIDE SEQUENCE [LARGE SCALE GENOMIC DNA]</scope>
    <source>
        <strain evidence="11">Marx 270</strain>
    </source>
</reference>
<dbReference type="InterPro" id="IPR011320">
    <property type="entry name" value="RNase_H1_N"/>
</dbReference>
<dbReference type="GO" id="GO:0043137">
    <property type="term" value="P:DNA replication, removal of RNA primer"/>
    <property type="evidence" value="ECO:0007669"/>
    <property type="project" value="TreeGrafter"/>
</dbReference>
<comment type="catalytic activity">
    <reaction evidence="1">
        <text>Endonucleolytic cleavage to 5'-phosphomonoester.</text>
        <dbReference type="EC" id="3.1.26.4"/>
    </reaction>
</comment>
<feature type="compositionally biased region" description="Basic and acidic residues" evidence="8">
    <location>
        <begin position="354"/>
        <end position="365"/>
    </location>
</feature>
<dbReference type="EMBL" id="KN831952">
    <property type="protein sequence ID" value="KIO10457.1"/>
    <property type="molecule type" value="Genomic_DNA"/>
</dbReference>
<sequence>MDLICMSQLVSKESGGQISFLILTCLFVWWHFSEVPNCHKPRRWQRHHPKSHIIQLGRAASPVYIQLGWGECEAQVKDFPGATFKGFSTRAEAEAFVAGKLDIPSELPGKAQSISTDHQPITSTVQTIFAPDADAKEFDVVYCDGACKGNGQVGSIAGIGVWWGHNDPRNLSERCPGAQTNNRAELIAIVRILETTPVLKRKLLIKTDSQYSIQCVTSWIFKWMTNGFRTAGGQPVKNCALIKYLSALLHARKVSGQTVEFKHVRGHVGLEGNEAADGLANAGSLQPTLPERDWEQLEQDVLKHMSQKKKAQEREKIDCGGDDSKQRSIALTPEIDNAKPSLRFPVRSPVPKNSPEKIGKNSESARETVPVVVRCPAMTSRSTPRVPIALSKTELEAYASCLLSNTELVKFGRDGKFPSDY</sequence>
<evidence type="ECO:0000256" key="4">
    <source>
        <dbReference type="ARBA" id="ARBA00022722"/>
    </source>
</evidence>
<keyword evidence="6" id="KW-0255">Endonuclease</keyword>
<keyword evidence="7" id="KW-0378">Hydrolase</keyword>
<evidence type="ECO:0000256" key="7">
    <source>
        <dbReference type="ARBA" id="ARBA00022801"/>
    </source>
</evidence>
<keyword evidence="5" id="KW-0479">Metal-binding</keyword>
<dbReference type="Pfam" id="PF01693">
    <property type="entry name" value="Cauli_VI"/>
    <property type="match status" value="1"/>
</dbReference>
<feature type="domain" description="RNase H type-1" evidence="9">
    <location>
        <begin position="135"/>
        <end position="285"/>
    </location>
</feature>
<dbReference type="InterPro" id="IPR036397">
    <property type="entry name" value="RNaseH_sf"/>
</dbReference>
<feature type="region of interest" description="Disordered" evidence="8">
    <location>
        <begin position="307"/>
        <end position="327"/>
    </location>
</feature>
<dbReference type="InterPro" id="IPR050092">
    <property type="entry name" value="RNase_H"/>
</dbReference>
<comment type="similarity">
    <text evidence="2">Belongs to the RNase H family.</text>
</comment>
<evidence type="ECO:0000256" key="8">
    <source>
        <dbReference type="SAM" id="MobiDB-lite"/>
    </source>
</evidence>
<dbReference type="Proteomes" id="UP000054217">
    <property type="component" value="Unassembled WGS sequence"/>
</dbReference>
<dbReference type="InterPro" id="IPR009027">
    <property type="entry name" value="Ribosomal_bL9/RNase_H1_N"/>
</dbReference>
<dbReference type="OrthoDB" id="245563at2759"/>
<evidence type="ECO:0000256" key="3">
    <source>
        <dbReference type="ARBA" id="ARBA00012180"/>
    </source>
</evidence>
<proteinExistence type="inferred from homology"/>
<gene>
    <name evidence="10" type="ORF">M404DRAFT_908219</name>
</gene>
<evidence type="ECO:0000256" key="6">
    <source>
        <dbReference type="ARBA" id="ARBA00022759"/>
    </source>
</evidence>
<dbReference type="PROSITE" id="PS50879">
    <property type="entry name" value="RNASE_H_1"/>
    <property type="match status" value="1"/>
</dbReference>
<dbReference type="InterPro" id="IPR002156">
    <property type="entry name" value="RNaseH_domain"/>
</dbReference>
<evidence type="ECO:0000256" key="1">
    <source>
        <dbReference type="ARBA" id="ARBA00000077"/>
    </source>
</evidence>
<reference evidence="10 11" key="1">
    <citation type="submission" date="2014-04" db="EMBL/GenBank/DDBJ databases">
        <authorList>
            <consortium name="DOE Joint Genome Institute"/>
            <person name="Kuo A."/>
            <person name="Kohler A."/>
            <person name="Costa M.D."/>
            <person name="Nagy L.G."/>
            <person name="Floudas D."/>
            <person name="Copeland A."/>
            <person name="Barry K.W."/>
            <person name="Cichocki N."/>
            <person name="Veneault-Fourrey C."/>
            <person name="LaButti K."/>
            <person name="Lindquist E.A."/>
            <person name="Lipzen A."/>
            <person name="Lundell T."/>
            <person name="Morin E."/>
            <person name="Murat C."/>
            <person name="Sun H."/>
            <person name="Tunlid A."/>
            <person name="Henrissat B."/>
            <person name="Grigoriev I.V."/>
            <person name="Hibbett D.S."/>
            <person name="Martin F."/>
            <person name="Nordberg H.P."/>
            <person name="Cantor M.N."/>
            <person name="Hua S.X."/>
        </authorList>
    </citation>
    <scope>NUCLEOTIDE SEQUENCE [LARGE SCALE GENOMIC DNA]</scope>
    <source>
        <strain evidence="10 11">Marx 270</strain>
    </source>
</reference>
<dbReference type="EC" id="3.1.26.4" evidence="3"/>
<organism evidence="10 11">
    <name type="scientific">Pisolithus tinctorius Marx 270</name>
    <dbReference type="NCBI Taxonomy" id="870435"/>
    <lineage>
        <taxon>Eukaryota</taxon>
        <taxon>Fungi</taxon>
        <taxon>Dikarya</taxon>
        <taxon>Basidiomycota</taxon>
        <taxon>Agaricomycotina</taxon>
        <taxon>Agaricomycetes</taxon>
        <taxon>Agaricomycetidae</taxon>
        <taxon>Boletales</taxon>
        <taxon>Sclerodermatineae</taxon>
        <taxon>Pisolithaceae</taxon>
        <taxon>Pisolithus</taxon>
    </lineage>
</organism>
<dbReference type="GO" id="GO:0004523">
    <property type="term" value="F:RNA-DNA hybrid ribonuclease activity"/>
    <property type="evidence" value="ECO:0007669"/>
    <property type="project" value="UniProtKB-EC"/>
</dbReference>
<dbReference type="CDD" id="cd09280">
    <property type="entry name" value="RNase_HI_eukaryote_like"/>
    <property type="match status" value="1"/>
</dbReference>
<dbReference type="Pfam" id="PF00075">
    <property type="entry name" value="RNase_H"/>
    <property type="match status" value="1"/>
</dbReference>
<protein>
    <recommendedName>
        <fullName evidence="3">ribonuclease H</fullName>
        <ecNumber evidence="3">3.1.26.4</ecNumber>
    </recommendedName>
</protein>
<dbReference type="InterPro" id="IPR037056">
    <property type="entry name" value="RNase_H1_N_sf"/>
</dbReference>
<evidence type="ECO:0000259" key="9">
    <source>
        <dbReference type="PROSITE" id="PS50879"/>
    </source>
</evidence>
<keyword evidence="11" id="KW-1185">Reference proteome</keyword>